<organism evidence="1">
    <name type="scientific">Rhizophora mucronata</name>
    <name type="common">Asiatic mangrove</name>
    <dbReference type="NCBI Taxonomy" id="61149"/>
    <lineage>
        <taxon>Eukaryota</taxon>
        <taxon>Viridiplantae</taxon>
        <taxon>Streptophyta</taxon>
        <taxon>Embryophyta</taxon>
        <taxon>Tracheophyta</taxon>
        <taxon>Spermatophyta</taxon>
        <taxon>Magnoliopsida</taxon>
        <taxon>eudicotyledons</taxon>
        <taxon>Gunneridae</taxon>
        <taxon>Pentapetalae</taxon>
        <taxon>rosids</taxon>
        <taxon>fabids</taxon>
        <taxon>Malpighiales</taxon>
        <taxon>Rhizophoraceae</taxon>
        <taxon>Rhizophora</taxon>
    </lineage>
</organism>
<dbReference type="AlphaFoldDB" id="A0A2P2JT62"/>
<dbReference type="EMBL" id="GGEC01016137">
    <property type="protein sequence ID" value="MBW96620.1"/>
    <property type="molecule type" value="Transcribed_RNA"/>
</dbReference>
<proteinExistence type="predicted"/>
<sequence>MIAIKRGRWWQGYWVGLKGHLLQRLVTVFALSNLDTTSRFLVYILFRVAEIPILSLI</sequence>
<evidence type="ECO:0000313" key="1">
    <source>
        <dbReference type="EMBL" id="MBW96620.1"/>
    </source>
</evidence>
<name>A0A2P2JT62_RHIMU</name>
<reference evidence="1" key="1">
    <citation type="submission" date="2018-02" db="EMBL/GenBank/DDBJ databases">
        <title>Rhizophora mucronata_Transcriptome.</title>
        <authorList>
            <person name="Meera S.P."/>
            <person name="Sreeshan A."/>
            <person name="Augustine A."/>
        </authorList>
    </citation>
    <scope>NUCLEOTIDE SEQUENCE</scope>
    <source>
        <tissue evidence="1">Leaf</tissue>
    </source>
</reference>
<accession>A0A2P2JT62</accession>
<protein>
    <submittedName>
        <fullName evidence="1">Uncharacterized protein</fullName>
    </submittedName>
</protein>